<gene>
    <name evidence="1" type="ORF">FAZ78_14855</name>
</gene>
<organism evidence="1 2">
    <name type="scientific">Cereibacter changlensis</name>
    <dbReference type="NCBI Taxonomy" id="402884"/>
    <lineage>
        <taxon>Bacteria</taxon>
        <taxon>Pseudomonadati</taxon>
        <taxon>Pseudomonadota</taxon>
        <taxon>Alphaproteobacteria</taxon>
        <taxon>Rhodobacterales</taxon>
        <taxon>Paracoccaceae</taxon>
        <taxon>Cereibacter</taxon>
    </lineage>
</organism>
<comment type="caution">
    <text evidence="1">The sequence shown here is derived from an EMBL/GenBank/DDBJ whole genome shotgun (WGS) entry which is preliminary data.</text>
</comment>
<evidence type="ECO:0000313" key="2">
    <source>
        <dbReference type="Proteomes" id="UP000306340"/>
    </source>
</evidence>
<dbReference type="Proteomes" id="UP000306340">
    <property type="component" value="Unassembled WGS sequence"/>
</dbReference>
<dbReference type="EMBL" id="SWAU01000146">
    <property type="protein sequence ID" value="TKA95820.1"/>
    <property type="molecule type" value="Genomic_DNA"/>
</dbReference>
<name>A0A4U0YT52_9RHOB</name>
<sequence>MRQVQNNIWEDDDFIYISEEIFKHLPKEYREAAEARKQQSEDALQIADKDIRGLIKLINAIPTTSSLSYIYHRLRTSKFEATPQALMEQEVLTAAFIVTYGRLFANGDGASGLSRGAIPRHLRPVHDEIVELRNKRYAHNGSHDTVSSGINLSFDGNGFRVSMQMSLGFYVGGKNEWKELITFIDAHMHERLTKILRRLKEKTGYEWTFPVGPAPNWVGDYG</sequence>
<dbReference type="AlphaFoldDB" id="A0A4U0YT52"/>
<proteinExistence type="predicted"/>
<reference evidence="1 2" key="1">
    <citation type="submission" date="2019-04" db="EMBL/GenBank/DDBJ databases">
        <title>Crypto-aerobic microbial life in anoxic (sulfidic) marine sediments.</title>
        <authorList>
            <person name="Bhattacharya S."/>
            <person name="Roy C."/>
            <person name="Mondal N."/>
            <person name="Sarkar J."/>
            <person name="Mandal S."/>
            <person name="Rameez M.J."/>
            <person name="Ghosh W."/>
        </authorList>
    </citation>
    <scope>NUCLEOTIDE SEQUENCE [LARGE SCALE GENOMIC DNA]</scope>
    <source>
        <strain evidence="1 2">SBBC</strain>
    </source>
</reference>
<accession>A0A4U0YT52</accession>
<evidence type="ECO:0000313" key="1">
    <source>
        <dbReference type="EMBL" id="TKA95820.1"/>
    </source>
</evidence>
<protein>
    <submittedName>
        <fullName evidence="1">Uncharacterized protein</fullName>
    </submittedName>
</protein>